<feature type="compositionally biased region" description="Polar residues" evidence="1">
    <location>
        <begin position="78"/>
        <end position="98"/>
    </location>
</feature>
<sequence length="122" mass="12964">MTPSTSGTKSVLDGMTEANMITLEANAFNCTAQSTQSIQTATKVNGTVTRQMAKQPMLEHVGDQEKTTGPEAVVPVEQPSTSTNPPQSKQSMVQQTAQDVAKQVPGFVEPSPRVDHAKQPSP</sequence>
<comment type="caution">
    <text evidence="2">The sequence shown here is derived from an EMBL/GenBank/DDBJ whole genome shotgun (WGS) entry which is preliminary data.</text>
</comment>
<organism evidence="2 3">
    <name type="scientific">Anisodus acutangulus</name>
    <dbReference type="NCBI Taxonomy" id="402998"/>
    <lineage>
        <taxon>Eukaryota</taxon>
        <taxon>Viridiplantae</taxon>
        <taxon>Streptophyta</taxon>
        <taxon>Embryophyta</taxon>
        <taxon>Tracheophyta</taxon>
        <taxon>Spermatophyta</taxon>
        <taxon>Magnoliopsida</taxon>
        <taxon>eudicotyledons</taxon>
        <taxon>Gunneridae</taxon>
        <taxon>Pentapetalae</taxon>
        <taxon>asterids</taxon>
        <taxon>lamiids</taxon>
        <taxon>Solanales</taxon>
        <taxon>Solanaceae</taxon>
        <taxon>Solanoideae</taxon>
        <taxon>Hyoscyameae</taxon>
        <taxon>Anisodus</taxon>
    </lineage>
</organism>
<keyword evidence="3" id="KW-1185">Reference proteome</keyword>
<reference evidence="3" key="1">
    <citation type="journal article" date="2023" name="Proc. Natl. Acad. Sci. U.S.A.">
        <title>Genomic and structural basis for evolution of tropane alkaloid biosynthesis.</title>
        <authorList>
            <person name="Wanga Y.-J."/>
            <person name="Taina T."/>
            <person name="Yua J.-Y."/>
            <person name="Lia J."/>
            <person name="Xua B."/>
            <person name="Chenc J."/>
            <person name="D'Auriad J.C."/>
            <person name="Huanga J.-P."/>
            <person name="Huanga S.-X."/>
        </authorList>
    </citation>
    <scope>NUCLEOTIDE SEQUENCE [LARGE SCALE GENOMIC DNA]</scope>
    <source>
        <strain evidence="3">cv. KIB-2019</strain>
    </source>
</reference>
<evidence type="ECO:0000313" key="2">
    <source>
        <dbReference type="EMBL" id="KAJ8551896.1"/>
    </source>
</evidence>
<feature type="region of interest" description="Disordered" evidence="1">
    <location>
        <begin position="56"/>
        <end position="122"/>
    </location>
</feature>
<evidence type="ECO:0000256" key="1">
    <source>
        <dbReference type="SAM" id="MobiDB-lite"/>
    </source>
</evidence>
<accession>A0A9Q1M881</accession>
<name>A0A9Q1M881_9SOLA</name>
<dbReference type="Proteomes" id="UP001152561">
    <property type="component" value="Unassembled WGS sequence"/>
</dbReference>
<dbReference type="AlphaFoldDB" id="A0A9Q1M881"/>
<protein>
    <submittedName>
        <fullName evidence="2">Uncharacterized protein</fullName>
    </submittedName>
</protein>
<gene>
    <name evidence="2" type="ORF">K7X08_028339</name>
</gene>
<feature type="compositionally biased region" description="Basic and acidic residues" evidence="1">
    <location>
        <begin position="112"/>
        <end position="122"/>
    </location>
</feature>
<proteinExistence type="predicted"/>
<dbReference type="EMBL" id="JAJAGQ010000010">
    <property type="protein sequence ID" value="KAJ8551896.1"/>
    <property type="molecule type" value="Genomic_DNA"/>
</dbReference>
<evidence type="ECO:0000313" key="3">
    <source>
        <dbReference type="Proteomes" id="UP001152561"/>
    </source>
</evidence>